<reference evidence="1" key="2">
    <citation type="submission" date="2022-06" db="UniProtKB">
        <authorList>
            <consortium name="EnsemblMetazoa"/>
        </authorList>
    </citation>
    <scope>IDENTIFICATION</scope>
    <source>
        <strain evidence="1">PS312</strain>
    </source>
</reference>
<keyword evidence="2" id="KW-1185">Reference proteome</keyword>
<accession>A0A8R1YJK2</accession>
<protein>
    <submittedName>
        <fullName evidence="1">Uncharacterized protein</fullName>
    </submittedName>
</protein>
<gene>
    <name evidence="1" type="primary">WBGene00113889</name>
</gene>
<dbReference type="Proteomes" id="UP000005239">
    <property type="component" value="Unassembled WGS sequence"/>
</dbReference>
<accession>A0A2A6BLE2</accession>
<sequence length="107" mass="11848">MKVLLASLCLIGAVMCAEDTIVAESLPTENCDEFAAFMVAPDDVEESLYAEDVASFLIPSNVDDLVESAEPPQLSCEYFQDFTSTTHEIFETTYKPFSEYSTAQEQL</sequence>
<evidence type="ECO:0000313" key="1">
    <source>
        <dbReference type="EnsemblMetazoa" id="PPA24335.1"/>
    </source>
</evidence>
<organism evidence="1 2">
    <name type="scientific">Pristionchus pacificus</name>
    <name type="common">Parasitic nematode worm</name>
    <dbReference type="NCBI Taxonomy" id="54126"/>
    <lineage>
        <taxon>Eukaryota</taxon>
        <taxon>Metazoa</taxon>
        <taxon>Ecdysozoa</taxon>
        <taxon>Nematoda</taxon>
        <taxon>Chromadorea</taxon>
        <taxon>Rhabditida</taxon>
        <taxon>Rhabditina</taxon>
        <taxon>Diplogasteromorpha</taxon>
        <taxon>Diplogasteroidea</taxon>
        <taxon>Neodiplogasteridae</taxon>
        <taxon>Pristionchus</taxon>
    </lineage>
</organism>
<reference evidence="2" key="1">
    <citation type="journal article" date="2008" name="Nat. Genet.">
        <title>The Pristionchus pacificus genome provides a unique perspective on nematode lifestyle and parasitism.</title>
        <authorList>
            <person name="Dieterich C."/>
            <person name="Clifton S.W."/>
            <person name="Schuster L.N."/>
            <person name="Chinwalla A."/>
            <person name="Delehaunty K."/>
            <person name="Dinkelacker I."/>
            <person name="Fulton L."/>
            <person name="Fulton R."/>
            <person name="Godfrey J."/>
            <person name="Minx P."/>
            <person name="Mitreva M."/>
            <person name="Roeseler W."/>
            <person name="Tian H."/>
            <person name="Witte H."/>
            <person name="Yang S.P."/>
            <person name="Wilson R.K."/>
            <person name="Sommer R.J."/>
        </authorList>
    </citation>
    <scope>NUCLEOTIDE SEQUENCE [LARGE SCALE GENOMIC DNA]</scope>
    <source>
        <strain evidence="2">PS312</strain>
    </source>
</reference>
<name>A0A2A6BLE2_PRIPA</name>
<dbReference type="AlphaFoldDB" id="A0A2A6BLE2"/>
<dbReference type="EnsemblMetazoa" id="PPA24335.1">
    <property type="protein sequence ID" value="PPA24335.1"/>
    <property type="gene ID" value="WBGene00113889"/>
</dbReference>
<evidence type="ECO:0000313" key="2">
    <source>
        <dbReference type="Proteomes" id="UP000005239"/>
    </source>
</evidence>
<proteinExistence type="predicted"/>